<dbReference type="SUPFAM" id="SSF103473">
    <property type="entry name" value="MFS general substrate transporter"/>
    <property type="match status" value="1"/>
</dbReference>
<keyword evidence="1 4" id="KW-0812">Transmembrane</keyword>
<evidence type="ECO:0000256" key="4">
    <source>
        <dbReference type="SAM" id="Phobius"/>
    </source>
</evidence>
<dbReference type="PANTHER" id="PTHR43129">
    <property type="entry name" value="FOSMIDOMYCIN RESISTANCE PROTEIN"/>
    <property type="match status" value="1"/>
</dbReference>
<keyword evidence="3 4" id="KW-0472">Membrane</keyword>
<feature type="transmembrane region" description="Helical" evidence="4">
    <location>
        <begin position="85"/>
        <end position="111"/>
    </location>
</feature>
<dbReference type="InterPro" id="IPR011701">
    <property type="entry name" value="MFS"/>
</dbReference>
<evidence type="ECO:0000313" key="7">
    <source>
        <dbReference type="Proteomes" id="UP000035212"/>
    </source>
</evidence>
<feature type="transmembrane region" description="Helical" evidence="4">
    <location>
        <begin position="256"/>
        <end position="276"/>
    </location>
</feature>
<reference evidence="7" key="2">
    <citation type="submission" date="2015-03" db="EMBL/GenBank/DDBJ databases">
        <authorList>
            <person name="Deng P."/>
            <person name="Lu S."/>
        </authorList>
    </citation>
    <scope>NUCLEOTIDE SEQUENCE [LARGE SCALE GENOMIC DNA]</scope>
    <source>
        <strain evidence="7">UFB2</strain>
    </source>
</reference>
<dbReference type="AlphaFoldDB" id="A0A0G3GN39"/>
<sequence length="424" mass="45176">MERKYLAARPWGGYERRMVALLSLSFGLVGLDRFIIMPLFPVIMRDLALDYQDLSLLSAILAFAWGGSALFMGAAIRLLGTKQLLVLSITLLSLLAGASALITSLVGLVLLRALMGVCEGAFTPVSIIVTDEVSQPCRRGLNLGIQQALFPIIGLCLGPLLAGVLLEFFGSWRAVFAIISLPGLLVAWYLYRSYQPARGSHLPPIERPTASQWRTALASGNVRLNIALMLCILTCQFVLCALLPSYLTDILHLSDFSMAMIISAIGLGGFFGQLVIPGLSDQLGRKPVVSVCFMLSALLVGLLIVSPPLPWLLFLQLFFLSFINFSLICITVGPLTSESVPASLLATATGLVVGCGEILGGGVAPVVAGYIAMNWGLTAILFLALAGSLTGGVLSLRLKEANPAFAGRDDFSPLPAHLTLEDKS</sequence>
<evidence type="ECO:0000259" key="5">
    <source>
        <dbReference type="PROSITE" id="PS50850"/>
    </source>
</evidence>
<evidence type="ECO:0000256" key="3">
    <source>
        <dbReference type="ARBA" id="ARBA00023136"/>
    </source>
</evidence>
<dbReference type="Gene3D" id="1.20.1250.20">
    <property type="entry name" value="MFS general substrate transporter like domains"/>
    <property type="match status" value="2"/>
</dbReference>
<evidence type="ECO:0000313" key="6">
    <source>
        <dbReference type="EMBL" id="AKK00978.1"/>
    </source>
</evidence>
<dbReference type="PATRIC" id="fig|587753.11.peg.4920"/>
<feature type="transmembrane region" description="Helical" evidence="4">
    <location>
        <begin position="377"/>
        <end position="398"/>
    </location>
</feature>
<protein>
    <submittedName>
        <fullName evidence="6">MFS transporter permease</fullName>
    </submittedName>
</protein>
<dbReference type="InterPro" id="IPR020846">
    <property type="entry name" value="MFS_dom"/>
</dbReference>
<dbReference type="InterPro" id="IPR036259">
    <property type="entry name" value="MFS_trans_sf"/>
</dbReference>
<gene>
    <name evidence="6" type="ORF">VM99_23995</name>
</gene>
<dbReference type="Proteomes" id="UP000035212">
    <property type="component" value="Chromosome"/>
</dbReference>
<feature type="domain" description="Major facilitator superfamily (MFS) profile" evidence="5">
    <location>
        <begin position="18"/>
        <end position="403"/>
    </location>
</feature>
<feature type="transmembrane region" description="Helical" evidence="4">
    <location>
        <begin position="224"/>
        <end position="244"/>
    </location>
</feature>
<dbReference type="Pfam" id="PF07690">
    <property type="entry name" value="MFS_1"/>
    <property type="match status" value="1"/>
</dbReference>
<feature type="transmembrane region" description="Helical" evidence="4">
    <location>
        <begin position="172"/>
        <end position="191"/>
    </location>
</feature>
<feature type="transmembrane region" description="Helical" evidence="4">
    <location>
        <begin position="288"/>
        <end position="305"/>
    </location>
</feature>
<accession>A0A0G3GN39</accession>
<feature type="transmembrane region" description="Helical" evidence="4">
    <location>
        <begin position="20"/>
        <end position="44"/>
    </location>
</feature>
<keyword evidence="2 4" id="KW-1133">Transmembrane helix</keyword>
<feature type="transmembrane region" description="Helical" evidence="4">
    <location>
        <begin position="148"/>
        <end position="166"/>
    </location>
</feature>
<evidence type="ECO:0000256" key="2">
    <source>
        <dbReference type="ARBA" id="ARBA00022989"/>
    </source>
</evidence>
<dbReference type="PANTHER" id="PTHR43129:SF1">
    <property type="entry name" value="FOSMIDOMYCIN RESISTANCE PROTEIN"/>
    <property type="match status" value="1"/>
</dbReference>
<dbReference type="EMBL" id="CP011020">
    <property type="protein sequence ID" value="AKK00978.1"/>
    <property type="molecule type" value="Genomic_DNA"/>
</dbReference>
<proteinExistence type="predicted"/>
<name>A0A0G3GN39_9PSED</name>
<dbReference type="GO" id="GO:0005886">
    <property type="term" value="C:plasma membrane"/>
    <property type="evidence" value="ECO:0007669"/>
    <property type="project" value="TreeGrafter"/>
</dbReference>
<dbReference type="GO" id="GO:0022857">
    <property type="term" value="F:transmembrane transporter activity"/>
    <property type="evidence" value="ECO:0007669"/>
    <property type="project" value="InterPro"/>
</dbReference>
<feature type="transmembrane region" description="Helical" evidence="4">
    <location>
        <begin position="344"/>
        <end position="371"/>
    </location>
</feature>
<dbReference type="PROSITE" id="PS50850">
    <property type="entry name" value="MFS"/>
    <property type="match status" value="1"/>
</dbReference>
<feature type="transmembrane region" description="Helical" evidence="4">
    <location>
        <begin position="311"/>
        <end position="332"/>
    </location>
</feature>
<reference evidence="6 7" key="1">
    <citation type="journal article" date="2015" name="Stand. Genomic Sci.">
        <title>Complete genome of Pseudomonas chlororaphis strain UFB2, a soil bacterium with antibacterial activity against bacterial canker pathogen of tomato.</title>
        <authorList>
            <person name="Deng P."/>
            <person name="Wang X."/>
            <person name="Baird S.M."/>
            <person name="Lu S.E."/>
        </authorList>
    </citation>
    <scope>NUCLEOTIDE SEQUENCE [LARGE SCALE GENOMIC DNA]</scope>
    <source>
        <strain evidence="6 7">UFB2</strain>
    </source>
</reference>
<feature type="transmembrane region" description="Helical" evidence="4">
    <location>
        <begin position="56"/>
        <end position="79"/>
    </location>
</feature>
<evidence type="ECO:0000256" key="1">
    <source>
        <dbReference type="ARBA" id="ARBA00022692"/>
    </source>
</evidence>
<organism evidence="6 7">
    <name type="scientific">Pseudomonas chlororaphis</name>
    <dbReference type="NCBI Taxonomy" id="587753"/>
    <lineage>
        <taxon>Bacteria</taxon>
        <taxon>Pseudomonadati</taxon>
        <taxon>Pseudomonadota</taxon>
        <taxon>Gammaproteobacteria</taxon>
        <taxon>Pseudomonadales</taxon>
        <taxon>Pseudomonadaceae</taxon>
        <taxon>Pseudomonas</taxon>
    </lineage>
</organism>